<feature type="transmembrane region" description="Helical" evidence="1">
    <location>
        <begin position="37"/>
        <end position="55"/>
    </location>
</feature>
<proteinExistence type="predicted"/>
<feature type="non-terminal residue" evidence="2">
    <location>
        <position position="1"/>
    </location>
</feature>
<feature type="transmembrane region" description="Helical" evidence="1">
    <location>
        <begin position="12"/>
        <end position="31"/>
    </location>
</feature>
<dbReference type="EMBL" id="GG662279">
    <property type="protein sequence ID" value="EWS71251.1"/>
    <property type="molecule type" value="Genomic_DNA"/>
</dbReference>
<evidence type="ECO:0000313" key="2">
    <source>
        <dbReference type="EMBL" id="EWS71251.1"/>
    </source>
</evidence>
<name>W7XC11_TETTS</name>
<feature type="transmembrane region" description="Helical" evidence="1">
    <location>
        <begin position="129"/>
        <end position="150"/>
    </location>
</feature>
<dbReference type="RefSeq" id="XP_012656211.1">
    <property type="nucleotide sequence ID" value="XM_012800757.1"/>
</dbReference>
<sequence>QKFKDSQQLQKKLKFILNVIFASFYIFINLAQNDLQYKFTIITGSLAGFFIIYLVPYKLQFRKQEFVKKLIFKRKNINVSGLFNSMEECQEVDKSLCQSQLNIEKYNQKKQIEIIKKPFIKEANVYDKIILLFGFFISMYGIFSFIYFIIN</sequence>
<dbReference type="AlphaFoldDB" id="W7XC11"/>
<dbReference type="GeneID" id="24442066"/>
<accession>W7XC11</accession>
<keyword evidence="1" id="KW-1133">Transmembrane helix</keyword>
<reference evidence="3" key="1">
    <citation type="journal article" date="2006" name="PLoS Biol.">
        <title>Macronuclear genome sequence of the ciliate Tetrahymena thermophila, a model eukaryote.</title>
        <authorList>
            <person name="Eisen J.A."/>
            <person name="Coyne R.S."/>
            <person name="Wu M."/>
            <person name="Wu D."/>
            <person name="Thiagarajan M."/>
            <person name="Wortman J.R."/>
            <person name="Badger J.H."/>
            <person name="Ren Q."/>
            <person name="Amedeo P."/>
            <person name="Jones K.M."/>
            <person name="Tallon L.J."/>
            <person name="Delcher A.L."/>
            <person name="Salzberg S.L."/>
            <person name="Silva J.C."/>
            <person name="Haas B.J."/>
            <person name="Majoros W.H."/>
            <person name="Farzad M."/>
            <person name="Carlton J.M."/>
            <person name="Smith R.K. Jr."/>
            <person name="Garg J."/>
            <person name="Pearlman R.E."/>
            <person name="Karrer K.M."/>
            <person name="Sun L."/>
            <person name="Manning G."/>
            <person name="Elde N.C."/>
            <person name="Turkewitz A.P."/>
            <person name="Asai D.J."/>
            <person name="Wilkes D.E."/>
            <person name="Wang Y."/>
            <person name="Cai H."/>
            <person name="Collins K."/>
            <person name="Stewart B.A."/>
            <person name="Lee S.R."/>
            <person name="Wilamowska K."/>
            <person name="Weinberg Z."/>
            <person name="Ruzzo W.L."/>
            <person name="Wloga D."/>
            <person name="Gaertig J."/>
            <person name="Frankel J."/>
            <person name="Tsao C.-C."/>
            <person name="Gorovsky M.A."/>
            <person name="Keeling P.J."/>
            <person name="Waller R.F."/>
            <person name="Patron N.J."/>
            <person name="Cherry J.M."/>
            <person name="Stover N.A."/>
            <person name="Krieger C.J."/>
            <person name="del Toro C."/>
            <person name="Ryder H.F."/>
            <person name="Williamson S.C."/>
            <person name="Barbeau R.A."/>
            <person name="Hamilton E.P."/>
            <person name="Orias E."/>
        </authorList>
    </citation>
    <scope>NUCLEOTIDE SEQUENCE [LARGE SCALE GENOMIC DNA]</scope>
    <source>
        <strain evidence="3">SB210</strain>
    </source>
</reference>
<evidence type="ECO:0000313" key="3">
    <source>
        <dbReference type="Proteomes" id="UP000009168"/>
    </source>
</evidence>
<keyword evidence="3" id="KW-1185">Reference proteome</keyword>
<evidence type="ECO:0000256" key="1">
    <source>
        <dbReference type="SAM" id="Phobius"/>
    </source>
</evidence>
<gene>
    <name evidence="2" type="ORF">TTHERM_001276319</name>
</gene>
<organism evidence="2 3">
    <name type="scientific">Tetrahymena thermophila (strain SB210)</name>
    <dbReference type="NCBI Taxonomy" id="312017"/>
    <lineage>
        <taxon>Eukaryota</taxon>
        <taxon>Sar</taxon>
        <taxon>Alveolata</taxon>
        <taxon>Ciliophora</taxon>
        <taxon>Intramacronucleata</taxon>
        <taxon>Oligohymenophorea</taxon>
        <taxon>Hymenostomatida</taxon>
        <taxon>Tetrahymenina</taxon>
        <taxon>Tetrahymenidae</taxon>
        <taxon>Tetrahymena</taxon>
    </lineage>
</organism>
<keyword evidence="1" id="KW-0472">Membrane</keyword>
<dbReference type="KEGG" id="tet:TTHERM_001276319"/>
<dbReference type="InParanoid" id="W7XC11"/>
<keyword evidence="1 2" id="KW-0812">Transmembrane</keyword>
<dbReference type="Proteomes" id="UP000009168">
    <property type="component" value="Unassembled WGS sequence"/>
</dbReference>
<protein>
    <submittedName>
        <fullName evidence="2">Transmembrane protein, putative</fullName>
    </submittedName>
</protein>